<dbReference type="Proteomes" id="UP000526408">
    <property type="component" value="Unassembled WGS sequence"/>
</dbReference>
<name>A0A7X6H020_9RHOB</name>
<dbReference type="RefSeq" id="WP_168623085.1">
    <property type="nucleotide sequence ID" value="NZ_JAAZQQ010000002.1"/>
</dbReference>
<dbReference type="GO" id="GO:0055085">
    <property type="term" value="P:transmembrane transport"/>
    <property type="evidence" value="ECO:0007669"/>
    <property type="project" value="InterPro"/>
</dbReference>
<keyword evidence="8" id="KW-1185">Reference proteome</keyword>
<dbReference type="NCBIfam" id="TIGR04408">
    <property type="entry name" value="LptG_lptG"/>
    <property type="match status" value="1"/>
</dbReference>
<sequence length="364" mass="39048">MILHLYIARRFLRALGIVTAVFVAILLPIDMAEQLRTIGPDQGLGPVAELALLNLPGALYEMIPLFVLLATLLLFLGLARTSELVVIRASGRSALRAAASPVLVAFLFGALAVAVLNPIVATTEAQVDLRTARYLGAEERTVSVTSEGLWLRQGTPTEQTVIRAGATNSDGTHLFDASFFQFDAEGRIVTRLTARQALLVDGAWELSGARRWPLAGAGNPEAAVEAFETLTLPSTLTREQIRDSFGKPETVPIYELPGFIAQLNQAGFAGLQHRVWLQSELSSPLMLAAMVLIGAVFTMRHTRFGKTGVMVLAAILLGFGVFFIRSFAQVLGETGQLPVALVAWTPPVAAILMAVGLLLHTEDG</sequence>
<dbReference type="PANTHER" id="PTHR33529:SF2">
    <property type="entry name" value="LIPOPOLYSACCHARIDE EXPORT SYSTEM PERMEASE PROTEIN LPTG"/>
    <property type="match status" value="1"/>
</dbReference>
<dbReference type="PANTHER" id="PTHR33529">
    <property type="entry name" value="SLR0882 PROTEIN-RELATED"/>
    <property type="match status" value="1"/>
</dbReference>
<gene>
    <name evidence="7" type="primary">lptG</name>
    <name evidence="7" type="ORF">HCU73_09060</name>
</gene>
<keyword evidence="2" id="KW-1003">Cell membrane</keyword>
<feature type="transmembrane region" description="Helical" evidence="6">
    <location>
        <begin position="98"/>
        <end position="120"/>
    </location>
</feature>
<protein>
    <submittedName>
        <fullName evidence="7">LPS export ABC transporter permease LptG</fullName>
    </submittedName>
</protein>
<evidence type="ECO:0000256" key="2">
    <source>
        <dbReference type="ARBA" id="ARBA00022475"/>
    </source>
</evidence>
<dbReference type="EMBL" id="JAAZQQ010000002">
    <property type="protein sequence ID" value="NKX44738.1"/>
    <property type="molecule type" value="Genomic_DNA"/>
</dbReference>
<dbReference type="InterPro" id="IPR005495">
    <property type="entry name" value="LptG/LptF_permease"/>
</dbReference>
<comment type="caution">
    <text evidence="7">The sequence shown here is derived from an EMBL/GenBank/DDBJ whole genome shotgun (WGS) entry which is preliminary data.</text>
</comment>
<feature type="transmembrane region" description="Helical" evidence="6">
    <location>
        <begin position="58"/>
        <end position="78"/>
    </location>
</feature>
<keyword evidence="5 6" id="KW-0472">Membrane</keyword>
<feature type="transmembrane region" description="Helical" evidence="6">
    <location>
        <begin position="12"/>
        <end position="29"/>
    </location>
</feature>
<dbReference type="Pfam" id="PF03739">
    <property type="entry name" value="LptF_LptG"/>
    <property type="match status" value="1"/>
</dbReference>
<keyword evidence="3 6" id="KW-0812">Transmembrane</keyword>
<evidence type="ECO:0000256" key="1">
    <source>
        <dbReference type="ARBA" id="ARBA00004651"/>
    </source>
</evidence>
<comment type="subcellular location">
    <subcellularLocation>
        <location evidence="1">Cell membrane</location>
        <topology evidence="1">Multi-pass membrane protein</topology>
    </subcellularLocation>
</comment>
<feature type="transmembrane region" description="Helical" evidence="6">
    <location>
        <begin position="311"/>
        <end position="331"/>
    </location>
</feature>
<accession>A0A7X6H020</accession>
<feature type="transmembrane region" description="Helical" evidence="6">
    <location>
        <begin position="281"/>
        <end position="299"/>
    </location>
</feature>
<evidence type="ECO:0000256" key="4">
    <source>
        <dbReference type="ARBA" id="ARBA00022989"/>
    </source>
</evidence>
<evidence type="ECO:0000313" key="7">
    <source>
        <dbReference type="EMBL" id="NKX44738.1"/>
    </source>
</evidence>
<dbReference type="GO" id="GO:0015920">
    <property type="term" value="P:lipopolysaccharide transport"/>
    <property type="evidence" value="ECO:0007669"/>
    <property type="project" value="TreeGrafter"/>
</dbReference>
<dbReference type="InterPro" id="IPR030923">
    <property type="entry name" value="LptG"/>
</dbReference>
<keyword evidence="4 6" id="KW-1133">Transmembrane helix</keyword>
<reference evidence="7 8" key="1">
    <citation type="submission" date="2020-04" db="EMBL/GenBank/DDBJ databases">
        <authorList>
            <person name="Yoon J."/>
        </authorList>
    </citation>
    <scope>NUCLEOTIDE SEQUENCE [LARGE SCALE GENOMIC DNA]</scope>
    <source>
        <strain evidence="7 8">KMU-115</strain>
    </source>
</reference>
<evidence type="ECO:0000313" key="8">
    <source>
        <dbReference type="Proteomes" id="UP000526408"/>
    </source>
</evidence>
<feature type="transmembrane region" description="Helical" evidence="6">
    <location>
        <begin position="337"/>
        <end position="359"/>
    </location>
</feature>
<proteinExistence type="predicted"/>
<dbReference type="GO" id="GO:0043190">
    <property type="term" value="C:ATP-binding cassette (ABC) transporter complex"/>
    <property type="evidence" value="ECO:0007669"/>
    <property type="project" value="InterPro"/>
</dbReference>
<dbReference type="AlphaFoldDB" id="A0A7X6H020"/>
<evidence type="ECO:0000256" key="6">
    <source>
        <dbReference type="SAM" id="Phobius"/>
    </source>
</evidence>
<evidence type="ECO:0000256" key="5">
    <source>
        <dbReference type="ARBA" id="ARBA00023136"/>
    </source>
</evidence>
<organism evidence="7 8">
    <name type="scientific">Roseicyclus persicicus</name>
    <dbReference type="NCBI Taxonomy" id="2650661"/>
    <lineage>
        <taxon>Bacteria</taxon>
        <taxon>Pseudomonadati</taxon>
        <taxon>Pseudomonadota</taxon>
        <taxon>Alphaproteobacteria</taxon>
        <taxon>Rhodobacterales</taxon>
        <taxon>Roseobacteraceae</taxon>
        <taxon>Roseicyclus</taxon>
    </lineage>
</organism>
<evidence type="ECO:0000256" key="3">
    <source>
        <dbReference type="ARBA" id="ARBA00022692"/>
    </source>
</evidence>